<reference evidence="2 3" key="1">
    <citation type="submission" date="2024-09" db="EMBL/GenBank/DDBJ databases">
        <authorList>
            <person name="Sun Q."/>
            <person name="Mori K."/>
        </authorList>
    </citation>
    <scope>NUCLEOTIDE SEQUENCE [LARGE SCALE GENOMIC DNA]</scope>
    <source>
        <strain evidence="2 3">CCM 7765</strain>
    </source>
</reference>
<accession>A0ABV6HCV7</accession>
<evidence type="ECO:0000313" key="2">
    <source>
        <dbReference type="EMBL" id="MFC0316733.1"/>
    </source>
</evidence>
<dbReference type="PANTHER" id="PTHR43682:SF1">
    <property type="entry name" value="LACTATE UTILIZATION PROTEIN C"/>
    <property type="match status" value="1"/>
</dbReference>
<evidence type="ECO:0000259" key="1">
    <source>
        <dbReference type="Pfam" id="PF02589"/>
    </source>
</evidence>
<dbReference type="Proteomes" id="UP001589774">
    <property type="component" value="Unassembled WGS sequence"/>
</dbReference>
<gene>
    <name evidence="2" type="ORF">ACFFI0_00380</name>
</gene>
<dbReference type="RefSeq" id="WP_013663965.1">
    <property type="nucleotide sequence ID" value="NZ_JBHLWO010000001.1"/>
</dbReference>
<feature type="domain" description="LUD" evidence="1">
    <location>
        <begin position="36"/>
        <end position="202"/>
    </location>
</feature>
<dbReference type="InterPro" id="IPR037171">
    <property type="entry name" value="NagB/RpiA_transferase-like"/>
</dbReference>
<dbReference type="InterPro" id="IPR024185">
    <property type="entry name" value="FTHF_cligase-like_sf"/>
</dbReference>
<dbReference type="EMBL" id="JBHLWO010000001">
    <property type="protein sequence ID" value="MFC0316733.1"/>
    <property type="molecule type" value="Genomic_DNA"/>
</dbReference>
<proteinExistence type="predicted"/>
<dbReference type="Gene3D" id="3.40.50.10420">
    <property type="entry name" value="NagB/RpiA/CoA transferase-like"/>
    <property type="match status" value="1"/>
</dbReference>
<comment type="caution">
    <text evidence="2">The sequence shown here is derived from an EMBL/GenBank/DDBJ whole genome shotgun (WGS) entry which is preliminary data.</text>
</comment>
<name>A0ABV6HCV7_9SPHI</name>
<protein>
    <submittedName>
        <fullName evidence="2">Lactate utilization protein C</fullName>
    </submittedName>
</protein>
<evidence type="ECO:0000313" key="3">
    <source>
        <dbReference type="Proteomes" id="UP001589774"/>
    </source>
</evidence>
<dbReference type="Pfam" id="PF02589">
    <property type="entry name" value="LUD_dom"/>
    <property type="match status" value="1"/>
</dbReference>
<sequence length="204" mass="22159">MTSKDKILQAIKAAQLDEVALPAPVENPTVYDDPVQKFSDVAKAVGTSVLEATNLEAVKDHLLQTYIPEVQARWSIEKSLRIVSTLPEMENLAEQIVDADLNPHSLEDVDIAIMAAQLGVAENSALWVPETLIRVLPFICQHLVLLVAKNQIVNNMHQAYEKMGLGVDPFGAFIAGPSKTADIEQSLVLGAHGPRSLAIYLLSS</sequence>
<dbReference type="PANTHER" id="PTHR43682">
    <property type="entry name" value="LACTATE UTILIZATION PROTEIN C"/>
    <property type="match status" value="1"/>
</dbReference>
<organism evidence="2 3">
    <name type="scientific">Olivibacter oleidegradans</name>
    <dbReference type="NCBI Taxonomy" id="760123"/>
    <lineage>
        <taxon>Bacteria</taxon>
        <taxon>Pseudomonadati</taxon>
        <taxon>Bacteroidota</taxon>
        <taxon>Sphingobacteriia</taxon>
        <taxon>Sphingobacteriales</taxon>
        <taxon>Sphingobacteriaceae</taxon>
        <taxon>Olivibacter</taxon>
    </lineage>
</organism>
<dbReference type="InterPro" id="IPR003741">
    <property type="entry name" value="LUD_dom"/>
</dbReference>
<dbReference type="SUPFAM" id="SSF100950">
    <property type="entry name" value="NagB/RpiA/CoA transferase-like"/>
    <property type="match status" value="1"/>
</dbReference>
<keyword evidence="3" id="KW-1185">Reference proteome</keyword>